<dbReference type="GO" id="GO:0003700">
    <property type="term" value="F:DNA-binding transcription factor activity"/>
    <property type="evidence" value="ECO:0007669"/>
    <property type="project" value="TreeGrafter"/>
</dbReference>
<proteinExistence type="predicted"/>
<dbReference type="CDD" id="cd06267">
    <property type="entry name" value="PBP1_LacI_sugar_binding-like"/>
    <property type="match status" value="1"/>
</dbReference>
<comment type="caution">
    <text evidence="6">The sequence shown here is derived from an EMBL/GenBank/DDBJ whole genome shotgun (WGS) entry which is preliminary data.</text>
</comment>
<dbReference type="Proteomes" id="UP000305906">
    <property type="component" value="Unassembled WGS sequence"/>
</dbReference>
<reference evidence="6 7" key="1">
    <citation type="submission" date="2019-05" db="EMBL/GenBank/DDBJ databases">
        <title>Streptomyces sp. NEAU-C151, a novel actinomycete isolated from soil.</title>
        <authorList>
            <person name="Han L."/>
            <person name="Jiang H."/>
        </authorList>
    </citation>
    <scope>NUCLEOTIDE SEQUENCE [LARGE SCALE GENOMIC DNA]</scope>
    <source>
        <strain evidence="6 7">NEAU-C151</strain>
    </source>
</reference>
<dbReference type="Gene3D" id="3.40.50.2300">
    <property type="match status" value="2"/>
</dbReference>
<dbReference type="SUPFAM" id="SSF53822">
    <property type="entry name" value="Periplasmic binding protein-like I"/>
    <property type="match status" value="1"/>
</dbReference>
<evidence type="ECO:0000256" key="4">
    <source>
        <dbReference type="SAM" id="MobiDB-lite"/>
    </source>
</evidence>
<sequence>MTPTLTDVAKRANVALSTASRAFSEPQRLGPETLHKVVEAAQQLGYEPTPPRPAWTAPSDIATVAVIVPDIANPVFGTFVKAAQARGWHRRQTIVLADTDFDPDHEREVITQLSGRSAGLVVCSPRLDAEDVLALCGDTPVVLVHRETTAADCVLADATDGLRQTIEYLSALGHRHIAYVQGSQHSWSNGHRVDLVRALAEEAGLELEVLGRQSETVAGGTAAAAGVIASGASAVIAHNDLVALGVIAGARQLGVRVPDDLSVVGIDDMPLAETAQPSLTSIVVPMHRAGSLSLDLLAQSIAGERREPRTLRLPTQLVVRGSTGPVTGRTGGAGHTGSVRTEHA</sequence>
<evidence type="ECO:0000259" key="5">
    <source>
        <dbReference type="PROSITE" id="PS50932"/>
    </source>
</evidence>
<dbReference type="AlphaFoldDB" id="A0A5R9G1B1"/>
<dbReference type="PROSITE" id="PS50932">
    <property type="entry name" value="HTH_LACI_2"/>
    <property type="match status" value="1"/>
</dbReference>
<name>A0A5R9G1B1_9ACTN</name>
<keyword evidence="2" id="KW-0238">DNA-binding</keyword>
<dbReference type="InterPro" id="IPR028082">
    <property type="entry name" value="Peripla_BP_I"/>
</dbReference>
<evidence type="ECO:0000313" key="6">
    <source>
        <dbReference type="EMBL" id="TLS46584.1"/>
    </source>
</evidence>
<evidence type="ECO:0000313" key="7">
    <source>
        <dbReference type="Proteomes" id="UP000305906"/>
    </source>
</evidence>
<dbReference type="InterPro" id="IPR046335">
    <property type="entry name" value="LacI/GalR-like_sensor"/>
</dbReference>
<protein>
    <submittedName>
        <fullName evidence="6">LacI family transcriptional regulator</fullName>
    </submittedName>
</protein>
<dbReference type="GO" id="GO:0000976">
    <property type="term" value="F:transcription cis-regulatory region binding"/>
    <property type="evidence" value="ECO:0007669"/>
    <property type="project" value="TreeGrafter"/>
</dbReference>
<keyword evidence="3" id="KW-0804">Transcription</keyword>
<dbReference type="Pfam" id="PF13377">
    <property type="entry name" value="Peripla_BP_3"/>
    <property type="match status" value="1"/>
</dbReference>
<dbReference type="EMBL" id="VBZC01000007">
    <property type="protein sequence ID" value="TLS46584.1"/>
    <property type="molecule type" value="Genomic_DNA"/>
</dbReference>
<dbReference type="SMART" id="SM00354">
    <property type="entry name" value="HTH_LACI"/>
    <property type="match status" value="1"/>
</dbReference>
<evidence type="ECO:0000256" key="3">
    <source>
        <dbReference type="ARBA" id="ARBA00023163"/>
    </source>
</evidence>
<dbReference type="PANTHER" id="PTHR30146:SF138">
    <property type="entry name" value="TRANSCRIPTIONAL REGULATORY PROTEIN"/>
    <property type="match status" value="1"/>
</dbReference>
<accession>A0A5R9G1B1</accession>
<organism evidence="6 7">
    <name type="scientific">Streptomyces montanus</name>
    <dbReference type="NCBI Taxonomy" id="2580423"/>
    <lineage>
        <taxon>Bacteria</taxon>
        <taxon>Bacillati</taxon>
        <taxon>Actinomycetota</taxon>
        <taxon>Actinomycetes</taxon>
        <taxon>Kitasatosporales</taxon>
        <taxon>Streptomycetaceae</taxon>
        <taxon>Streptomyces</taxon>
    </lineage>
</organism>
<dbReference type="SUPFAM" id="SSF47413">
    <property type="entry name" value="lambda repressor-like DNA-binding domains"/>
    <property type="match status" value="1"/>
</dbReference>
<dbReference type="PANTHER" id="PTHR30146">
    <property type="entry name" value="LACI-RELATED TRANSCRIPTIONAL REPRESSOR"/>
    <property type="match status" value="1"/>
</dbReference>
<evidence type="ECO:0000256" key="2">
    <source>
        <dbReference type="ARBA" id="ARBA00023125"/>
    </source>
</evidence>
<dbReference type="InterPro" id="IPR010982">
    <property type="entry name" value="Lambda_DNA-bd_dom_sf"/>
</dbReference>
<dbReference type="Pfam" id="PF00356">
    <property type="entry name" value="LacI"/>
    <property type="match status" value="1"/>
</dbReference>
<evidence type="ECO:0000256" key="1">
    <source>
        <dbReference type="ARBA" id="ARBA00023015"/>
    </source>
</evidence>
<feature type="domain" description="HTH lacI-type" evidence="5">
    <location>
        <begin position="3"/>
        <end position="48"/>
    </location>
</feature>
<gene>
    <name evidence="6" type="ORF">FE633_07710</name>
</gene>
<dbReference type="CDD" id="cd01392">
    <property type="entry name" value="HTH_LacI"/>
    <property type="match status" value="1"/>
</dbReference>
<dbReference type="RefSeq" id="WP_138044345.1">
    <property type="nucleotide sequence ID" value="NZ_VBZC01000007.1"/>
</dbReference>
<dbReference type="InterPro" id="IPR000843">
    <property type="entry name" value="HTH_LacI"/>
</dbReference>
<dbReference type="Gene3D" id="1.10.260.40">
    <property type="entry name" value="lambda repressor-like DNA-binding domains"/>
    <property type="match status" value="1"/>
</dbReference>
<feature type="region of interest" description="Disordered" evidence="4">
    <location>
        <begin position="321"/>
        <end position="344"/>
    </location>
</feature>
<keyword evidence="1" id="KW-0805">Transcription regulation</keyword>
<keyword evidence="7" id="KW-1185">Reference proteome</keyword>